<organism evidence="1 2">
    <name type="scientific">Streptomyces boncukensis</name>
    <dbReference type="NCBI Taxonomy" id="2711219"/>
    <lineage>
        <taxon>Bacteria</taxon>
        <taxon>Bacillati</taxon>
        <taxon>Actinomycetota</taxon>
        <taxon>Actinomycetes</taxon>
        <taxon>Kitasatosporales</taxon>
        <taxon>Streptomycetaceae</taxon>
        <taxon>Streptomyces</taxon>
    </lineage>
</organism>
<dbReference type="Proteomes" id="UP000477722">
    <property type="component" value="Unassembled WGS sequence"/>
</dbReference>
<gene>
    <name evidence="1" type="ORF">G5C65_22130</name>
</gene>
<dbReference type="RefSeq" id="WP_165300657.1">
    <property type="nucleotide sequence ID" value="NZ_JAAKZZ010000254.1"/>
</dbReference>
<evidence type="ECO:0000313" key="2">
    <source>
        <dbReference type="Proteomes" id="UP000477722"/>
    </source>
</evidence>
<keyword evidence="2" id="KW-1185">Reference proteome</keyword>
<proteinExistence type="predicted"/>
<comment type="caution">
    <text evidence="1">The sequence shown here is derived from an EMBL/GenBank/DDBJ whole genome shotgun (WGS) entry which is preliminary data.</text>
</comment>
<reference evidence="1 2" key="1">
    <citation type="submission" date="2020-02" db="EMBL/GenBank/DDBJ databases">
        <title>Whole-genome analyses of novel actinobacteria.</title>
        <authorList>
            <person name="Sahin N."/>
            <person name="Tatar D."/>
        </authorList>
    </citation>
    <scope>NUCLEOTIDE SEQUENCE [LARGE SCALE GENOMIC DNA]</scope>
    <source>
        <strain evidence="1 2">SB3404</strain>
    </source>
</reference>
<dbReference type="AlphaFoldDB" id="A0A6G4X0U6"/>
<name>A0A6G4X0U6_9ACTN</name>
<accession>A0A6G4X0U6</accession>
<evidence type="ECO:0000313" key="1">
    <source>
        <dbReference type="EMBL" id="NGO71008.1"/>
    </source>
</evidence>
<protein>
    <submittedName>
        <fullName evidence="1">Uncharacterized protein</fullName>
    </submittedName>
</protein>
<sequence length="126" mass="12918">MNVRGNKGVIATGSAQVTGAAVASGSGAQVDFRAAEPPAGSRDGRAATPEEIRDLLARLIEELGRSEHPDRADLAEFAQDAREELESPEPRGGKLRRVARALADAVSGFASLAALAGAIEGAVSEL</sequence>
<dbReference type="EMBL" id="JAAKZZ010000254">
    <property type="protein sequence ID" value="NGO71008.1"/>
    <property type="molecule type" value="Genomic_DNA"/>
</dbReference>